<comment type="caution">
    <text evidence="1">The sequence shown here is derived from an EMBL/GenBank/DDBJ whole genome shotgun (WGS) entry which is preliminary data.</text>
</comment>
<evidence type="ECO:0000313" key="2">
    <source>
        <dbReference type="Proteomes" id="UP000245449"/>
    </source>
</evidence>
<protein>
    <submittedName>
        <fullName evidence="1">DUF4286 domain-containing protein</fullName>
    </submittedName>
</protein>
<accession>A0A2U1JJM6</accession>
<evidence type="ECO:0000313" key="1">
    <source>
        <dbReference type="EMBL" id="PWA05199.1"/>
    </source>
</evidence>
<dbReference type="Proteomes" id="UP000245449">
    <property type="component" value="Unassembled WGS sequence"/>
</dbReference>
<keyword evidence="2" id="KW-1185">Reference proteome</keyword>
<dbReference type="InterPro" id="IPR025563">
    <property type="entry name" value="DUF4286"/>
</dbReference>
<sequence>MIIYNVTTNIHESAHDQWLTWMQEKHIPEVLATGKFTSARMVRVLIEEEMGGITYAVQYTTDSKEKLEKYYQEDAPRLREKTMQLFGDKAFSFRTELEYVSEHYSLVSAQ</sequence>
<dbReference type="EMBL" id="QCZI01000008">
    <property type="protein sequence ID" value="PWA05199.1"/>
    <property type="molecule type" value="Genomic_DNA"/>
</dbReference>
<dbReference type="AlphaFoldDB" id="A0A2U1JJM6"/>
<dbReference type="OrthoDB" id="1121837at2"/>
<organism evidence="1 2">
    <name type="scientific">Flavobacterium psychrotolerans</name>
    <dbReference type="NCBI Taxonomy" id="2169410"/>
    <lineage>
        <taxon>Bacteria</taxon>
        <taxon>Pseudomonadati</taxon>
        <taxon>Bacteroidota</taxon>
        <taxon>Flavobacteriia</taxon>
        <taxon>Flavobacteriales</taxon>
        <taxon>Flavobacteriaceae</taxon>
        <taxon>Flavobacterium</taxon>
    </lineage>
</organism>
<dbReference type="RefSeq" id="WP_116724804.1">
    <property type="nucleotide sequence ID" value="NZ_QCZI01000008.1"/>
</dbReference>
<dbReference type="Pfam" id="PF14114">
    <property type="entry name" value="DUF4286"/>
    <property type="match status" value="1"/>
</dbReference>
<proteinExistence type="predicted"/>
<reference evidence="1 2" key="1">
    <citation type="submission" date="2018-04" db="EMBL/GenBank/DDBJ databases">
        <title>Flavobacterium sp. nov., isolated from glacier ice.</title>
        <authorList>
            <person name="Liu Q."/>
            <person name="Xin Y.-H."/>
        </authorList>
    </citation>
    <scope>NUCLEOTIDE SEQUENCE [LARGE SCALE GENOMIC DNA]</scope>
    <source>
        <strain evidence="1 2">RB1R5</strain>
    </source>
</reference>
<name>A0A2U1JJM6_9FLAO</name>
<gene>
    <name evidence="1" type="ORF">DB895_07805</name>
</gene>